<comment type="similarity">
    <text evidence="3">Belongs to the cytochrome b560 family.</text>
</comment>
<comment type="function">
    <text evidence="1">Membrane-anchoring subunit of succinate dehydrogenase (SDH).</text>
</comment>
<gene>
    <name evidence="14" type="primary">sdhC</name>
    <name evidence="14" type="ORF">DI556_04960</name>
</gene>
<keyword evidence="10 13" id="KW-0472">Membrane</keyword>
<dbReference type="GO" id="GO:0009055">
    <property type="term" value="F:electron transfer activity"/>
    <property type="evidence" value="ECO:0007669"/>
    <property type="project" value="InterPro"/>
</dbReference>
<evidence type="ECO:0000313" key="14">
    <source>
        <dbReference type="EMBL" id="PZQ51509.1"/>
    </source>
</evidence>
<comment type="subunit">
    <text evidence="11">Part of an enzyme complex containing four subunits: a flavoprotein, an iron-sulfur protein, plus two membrane-anchoring proteins, SdhC and SdhD. The complex can form homotrimers.</text>
</comment>
<name>A0A2W5NGW8_RHOSU</name>
<organism evidence="14 15">
    <name type="scientific">Rhodovulum sulfidophilum</name>
    <name type="common">Rhodobacter sulfidophilus</name>
    <dbReference type="NCBI Taxonomy" id="35806"/>
    <lineage>
        <taxon>Bacteria</taxon>
        <taxon>Pseudomonadati</taxon>
        <taxon>Pseudomonadota</taxon>
        <taxon>Alphaproteobacteria</taxon>
        <taxon>Rhodobacterales</taxon>
        <taxon>Paracoccaceae</taxon>
        <taxon>Rhodovulum</taxon>
    </lineage>
</organism>
<dbReference type="SUPFAM" id="SSF81343">
    <property type="entry name" value="Fumarate reductase respiratory complex transmembrane subunits"/>
    <property type="match status" value="1"/>
</dbReference>
<dbReference type="PROSITE" id="PS01001">
    <property type="entry name" value="SDH_CYT_2"/>
    <property type="match status" value="1"/>
</dbReference>
<dbReference type="Pfam" id="PF01127">
    <property type="entry name" value="Sdh_cyt"/>
    <property type="match status" value="1"/>
</dbReference>
<keyword evidence="5 12" id="KW-0349">Heme</keyword>
<dbReference type="Proteomes" id="UP000249185">
    <property type="component" value="Unassembled WGS sequence"/>
</dbReference>
<dbReference type="EMBL" id="QFPW01000002">
    <property type="protein sequence ID" value="PZQ51509.1"/>
    <property type="molecule type" value="Genomic_DNA"/>
</dbReference>
<dbReference type="GO" id="GO:0046872">
    <property type="term" value="F:metal ion binding"/>
    <property type="evidence" value="ECO:0007669"/>
    <property type="project" value="UniProtKB-KW"/>
</dbReference>
<reference evidence="14 15" key="1">
    <citation type="submission" date="2017-08" db="EMBL/GenBank/DDBJ databases">
        <title>Infants hospitalized years apart are colonized by the same room-sourced microbial strains.</title>
        <authorList>
            <person name="Brooks B."/>
            <person name="Olm M.R."/>
            <person name="Firek B.A."/>
            <person name="Baker R."/>
            <person name="Thomas B.C."/>
            <person name="Morowitz M.J."/>
            <person name="Banfield J.F."/>
        </authorList>
    </citation>
    <scope>NUCLEOTIDE SEQUENCE [LARGE SCALE GENOMIC DNA]</scope>
    <source>
        <strain evidence="14">S2_005_002_R2_34</strain>
    </source>
</reference>
<evidence type="ECO:0000256" key="13">
    <source>
        <dbReference type="SAM" id="Phobius"/>
    </source>
</evidence>
<dbReference type="InterPro" id="IPR014314">
    <property type="entry name" value="Succ_DH_cytb556"/>
</dbReference>
<keyword evidence="7 12" id="KW-0479">Metal-binding</keyword>
<dbReference type="GO" id="GO:0016020">
    <property type="term" value="C:membrane"/>
    <property type="evidence" value="ECO:0007669"/>
    <property type="project" value="UniProtKB-SubCell"/>
</dbReference>
<evidence type="ECO:0000256" key="1">
    <source>
        <dbReference type="ARBA" id="ARBA00004050"/>
    </source>
</evidence>
<evidence type="ECO:0000256" key="5">
    <source>
        <dbReference type="ARBA" id="ARBA00022617"/>
    </source>
</evidence>
<feature type="transmembrane region" description="Helical" evidence="13">
    <location>
        <begin position="30"/>
        <end position="53"/>
    </location>
</feature>
<protein>
    <recommendedName>
        <fullName evidence="4">Succinate dehydrogenase cytochrome b556 subunit</fullName>
    </recommendedName>
</protein>
<dbReference type="InterPro" id="IPR018495">
    <property type="entry name" value="Succ_DH_cyt_bsu_CS"/>
</dbReference>
<comment type="cofactor">
    <cofactor evidence="12">
        <name>heme</name>
        <dbReference type="ChEBI" id="CHEBI:30413"/>
    </cofactor>
    <text evidence="12">The heme is bound between the two transmembrane subunits.</text>
</comment>
<dbReference type="CDD" id="cd03499">
    <property type="entry name" value="SQR_TypeC_SdhC"/>
    <property type="match status" value="1"/>
</dbReference>
<dbReference type="AlphaFoldDB" id="A0A2W5NGW8"/>
<dbReference type="GO" id="GO:0006099">
    <property type="term" value="P:tricarboxylic acid cycle"/>
    <property type="evidence" value="ECO:0007669"/>
    <property type="project" value="InterPro"/>
</dbReference>
<comment type="caution">
    <text evidence="14">The sequence shown here is derived from an EMBL/GenBank/DDBJ whole genome shotgun (WGS) entry which is preliminary data.</text>
</comment>
<dbReference type="PIRSF" id="PIRSF000178">
    <property type="entry name" value="SDH_cyt_b560"/>
    <property type="match status" value="1"/>
</dbReference>
<dbReference type="InterPro" id="IPR034804">
    <property type="entry name" value="SQR/QFR_C/D"/>
</dbReference>
<evidence type="ECO:0000256" key="11">
    <source>
        <dbReference type="ARBA" id="ARBA00025912"/>
    </source>
</evidence>
<keyword evidence="6 13" id="KW-0812">Transmembrane</keyword>
<feature type="transmembrane region" description="Helical" evidence="13">
    <location>
        <begin position="65"/>
        <end position="87"/>
    </location>
</feature>
<comment type="subcellular location">
    <subcellularLocation>
        <location evidence="2">Membrane</location>
        <topology evidence="2">Multi-pass membrane protein</topology>
    </subcellularLocation>
</comment>
<evidence type="ECO:0000313" key="15">
    <source>
        <dbReference type="Proteomes" id="UP000249185"/>
    </source>
</evidence>
<dbReference type="PANTHER" id="PTHR10978:SF5">
    <property type="entry name" value="SUCCINATE DEHYDROGENASE CYTOCHROME B560 SUBUNIT, MITOCHONDRIAL"/>
    <property type="match status" value="1"/>
</dbReference>
<evidence type="ECO:0000256" key="7">
    <source>
        <dbReference type="ARBA" id="ARBA00022723"/>
    </source>
</evidence>
<feature type="binding site" description="axial binding residue" evidence="12">
    <location>
        <position position="86"/>
    </location>
    <ligand>
        <name>heme</name>
        <dbReference type="ChEBI" id="CHEBI:30413"/>
        <note>ligand shared with second transmembrane subunit</note>
    </ligand>
    <ligandPart>
        <name>Fe</name>
        <dbReference type="ChEBI" id="CHEBI:18248"/>
    </ligandPart>
</feature>
<sequence length="130" mass="14033">MADVNPPNRPLSPFMIGQVYRPQITSVLSILHRVAGVGLTLAAILVVWWLLALGAGPESFSFVDGLLTSWIGGLILIGSLAAFWYHFCNGIRHLFWDAGYGFDLPTVHKSGKAVVAATVVLTILTLILAF</sequence>
<evidence type="ECO:0000256" key="4">
    <source>
        <dbReference type="ARBA" id="ARBA00020076"/>
    </source>
</evidence>
<evidence type="ECO:0000256" key="8">
    <source>
        <dbReference type="ARBA" id="ARBA00022989"/>
    </source>
</evidence>
<keyword evidence="9 12" id="KW-0408">Iron</keyword>
<evidence type="ECO:0000256" key="10">
    <source>
        <dbReference type="ARBA" id="ARBA00023136"/>
    </source>
</evidence>
<dbReference type="Gene3D" id="1.20.1300.10">
    <property type="entry name" value="Fumarate reductase/succinate dehydrogenase, transmembrane subunit"/>
    <property type="match status" value="1"/>
</dbReference>
<proteinExistence type="inferred from homology"/>
<evidence type="ECO:0000256" key="6">
    <source>
        <dbReference type="ARBA" id="ARBA00022692"/>
    </source>
</evidence>
<evidence type="ECO:0000256" key="9">
    <source>
        <dbReference type="ARBA" id="ARBA00023004"/>
    </source>
</evidence>
<evidence type="ECO:0000256" key="2">
    <source>
        <dbReference type="ARBA" id="ARBA00004141"/>
    </source>
</evidence>
<evidence type="ECO:0000256" key="3">
    <source>
        <dbReference type="ARBA" id="ARBA00007244"/>
    </source>
</evidence>
<dbReference type="PANTHER" id="PTHR10978">
    <property type="entry name" value="SUCCINATE DEHYDROGENASE CYTOCHROME B560 SUBUNIT"/>
    <property type="match status" value="1"/>
</dbReference>
<accession>A0A2W5NGW8</accession>
<evidence type="ECO:0000256" key="12">
    <source>
        <dbReference type="PIRSR" id="PIRSR000178-1"/>
    </source>
</evidence>
<keyword evidence="8 13" id="KW-1133">Transmembrane helix</keyword>
<dbReference type="InterPro" id="IPR000701">
    <property type="entry name" value="SuccDH_FuR_B_TM-su"/>
</dbReference>
<dbReference type="NCBIfam" id="TIGR02970">
    <property type="entry name" value="succ_dehyd_cytB"/>
    <property type="match status" value="1"/>
</dbReference>
<feature type="transmembrane region" description="Helical" evidence="13">
    <location>
        <begin position="110"/>
        <end position="129"/>
    </location>
</feature>